<organism evidence="2">
    <name type="scientific">Caldithrix abyssi</name>
    <dbReference type="NCBI Taxonomy" id="187145"/>
    <lineage>
        <taxon>Bacteria</taxon>
        <taxon>Pseudomonadati</taxon>
        <taxon>Calditrichota</taxon>
        <taxon>Calditrichia</taxon>
        <taxon>Calditrichales</taxon>
        <taxon>Calditrichaceae</taxon>
        <taxon>Caldithrix</taxon>
    </lineage>
</organism>
<sequence length="296" mass="33551">MPAHISRRQFLKSGLAAGLTLPLPITEHLFSKSNNSAKSKVVLIRRKDLFSKKGRPNPHVVQEMLDKALLELTGKPKIDEAWAAIVNKEDIVGIKSNVWRPLHTPVEVEQAIKKRLLEAGIEEKNLSIDDRGVLNNPVFKKATALINTRPMRTHAWSGVGSLNKNYIMFVPNPSHYHPDSCADLATIWKLPIVKDKTRLNILVMFTPLFHGIGPHHFNPKFTWRYNGLIVGFDPVAVDAVGVRIIQNKRRLYFGENRPINPPPKHIFLAETRHHLGYADPQKIDLVTLGWQEEILL</sequence>
<gene>
    <name evidence="2" type="ORF">ENL21_06255</name>
</gene>
<feature type="domain" description="DUF362" evidence="1">
    <location>
        <begin position="139"/>
        <end position="243"/>
    </location>
</feature>
<comment type="caution">
    <text evidence="2">The sequence shown here is derived from an EMBL/GenBank/DDBJ whole genome shotgun (WGS) entry which is preliminary data.</text>
</comment>
<name>A0A7V5H4D0_CALAY</name>
<dbReference type="InterPro" id="IPR006311">
    <property type="entry name" value="TAT_signal"/>
</dbReference>
<proteinExistence type="predicted"/>
<dbReference type="PROSITE" id="PS51318">
    <property type="entry name" value="TAT"/>
    <property type="match status" value="1"/>
</dbReference>
<evidence type="ECO:0000313" key="2">
    <source>
        <dbReference type="EMBL" id="HHE55367.1"/>
    </source>
</evidence>
<protein>
    <submittedName>
        <fullName evidence="2">DUF362 domain-containing protein</fullName>
    </submittedName>
</protein>
<evidence type="ECO:0000259" key="1">
    <source>
        <dbReference type="Pfam" id="PF04015"/>
    </source>
</evidence>
<dbReference type="AlphaFoldDB" id="A0A7V5H4D0"/>
<dbReference type="InterPro" id="IPR007160">
    <property type="entry name" value="DUF362"/>
</dbReference>
<accession>A0A7V5H4D0</accession>
<reference evidence="2" key="1">
    <citation type="journal article" date="2020" name="mSystems">
        <title>Genome- and Community-Level Interaction Insights into Carbon Utilization and Element Cycling Functions of Hydrothermarchaeota in Hydrothermal Sediment.</title>
        <authorList>
            <person name="Zhou Z."/>
            <person name="Liu Y."/>
            <person name="Xu W."/>
            <person name="Pan J."/>
            <person name="Luo Z.H."/>
            <person name="Li M."/>
        </authorList>
    </citation>
    <scope>NUCLEOTIDE SEQUENCE [LARGE SCALE GENOMIC DNA]</scope>
    <source>
        <strain evidence="2">HyVt-76</strain>
    </source>
</reference>
<dbReference type="Pfam" id="PF04015">
    <property type="entry name" value="DUF362"/>
    <property type="match status" value="1"/>
</dbReference>
<dbReference type="Proteomes" id="UP000886111">
    <property type="component" value="Unassembled WGS sequence"/>
</dbReference>
<dbReference type="EMBL" id="DRTD01000459">
    <property type="protein sequence ID" value="HHE55367.1"/>
    <property type="molecule type" value="Genomic_DNA"/>
</dbReference>